<sequence>MSFAIVVPTIGRDSLQRLLAGLERSDGPAPEAVIVVDDRADPEPPLRVVTGPPRDRVAQRRPRTGRGAQPRLAAYDGALGSVFSTTMCSRSQIG</sequence>
<evidence type="ECO:0000313" key="3">
    <source>
        <dbReference type="Proteomes" id="UP000182227"/>
    </source>
</evidence>
<evidence type="ECO:0000256" key="1">
    <source>
        <dbReference type="SAM" id="MobiDB-lite"/>
    </source>
</evidence>
<dbReference type="Proteomes" id="UP000182227">
    <property type="component" value="Unassembled WGS sequence"/>
</dbReference>
<reference evidence="2 3" key="1">
    <citation type="submission" date="2015-03" db="EMBL/GenBank/DDBJ databases">
        <authorList>
            <person name="Murphy D."/>
        </authorList>
    </citation>
    <scope>NUCLEOTIDE SEQUENCE [LARGE SCALE GENOMIC DNA]</scope>
    <source>
        <strain evidence="2 3">D16</strain>
    </source>
</reference>
<dbReference type="AlphaFoldDB" id="A0A0U1CZS2"/>
<evidence type="ECO:0000313" key="2">
    <source>
        <dbReference type="EMBL" id="CQD05361.1"/>
    </source>
</evidence>
<name>A0A0U1CZS2_9MYCO</name>
<dbReference type="EMBL" id="CTEF01000001">
    <property type="protein sequence ID" value="CQD05361.1"/>
    <property type="molecule type" value="Genomic_DNA"/>
</dbReference>
<dbReference type="GO" id="GO:0016740">
    <property type="term" value="F:transferase activity"/>
    <property type="evidence" value="ECO:0007669"/>
    <property type="project" value="UniProtKB-KW"/>
</dbReference>
<proteinExistence type="predicted"/>
<organism evidence="2 3">
    <name type="scientific">Mycolicibacterium conceptionense</name>
    <dbReference type="NCBI Taxonomy" id="451644"/>
    <lineage>
        <taxon>Bacteria</taxon>
        <taxon>Bacillati</taxon>
        <taxon>Actinomycetota</taxon>
        <taxon>Actinomycetes</taxon>
        <taxon>Mycobacteriales</taxon>
        <taxon>Mycobacteriaceae</taxon>
        <taxon>Mycolicibacterium</taxon>
    </lineage>
</organism>
<feature type="region of interest" description="Disordered" evidence="1">
    <location>
        <begin position="39"/>
        <end position="69"/>
    </location>
</feature>
<keyword evidence="2" id="KW-0808">Transferase</keyword>
<gene>
    <name evidence="2" type="ORF">BN970_00963</name>
</gene>
<protein>
    <submittedName>
        <fullName evidence="2">Transferase</fullName>
    </submittedName>
</protein>
<accession>A0A0U1CZS2</accession>